<name>A0A0P1IMK8_9RHOB</name>
<dbReference type="STRING" id="1715691.TA5113_00195"/>
<sequence>MITRIDSNQRMSQVVRAGNMVWLAGQIPNDPSADIQGQTTEVLERIDQILQEEGGSKSNLVSVQIWLHDLGDFAGMNQAWDAWVDQENTPARATCGAALASAGRGVKIEVIATAWI</sequence>
<dbReference type="AlphaFoldDB" id="A0A0P1IMK8"/>
<dbReference type="Gene3D" id="3.30.1330.40">
    <property type="entry name" value="RutC-like"/>
    <property type="match status" value="1"/>
</dbReference>
<dbReference type="EMBL" id="CYUE01000003">
    <property type="protein sequence ID" value="CUK24810.1"/>
    <property type="molecule type" value="Genomic_DNA"/>
</dbReference>
<dbReference type="OrthoDB" id="9803101at2"/>
<dbReference type="CDD" id="cd06150">
    <property type="entry name" value="YjgF_YER057c_UK114_like_2"/>
    <property type="match status" value="1"/>
</dbReference>
<accession>A0A0P1IMK8</accession>
<evidence type="ECO:0000313" key="2">
    <source>
        <dbReference type="Proteomes" id="UP000051184"/>
    </source>
</evidence>
<dbReference type="PANTHER" id="PTHR47328">
    <property type="match status" value="1"/>
</dbReference>
<dbReference type="PANTHER" id="PTHR47328:SF1">
    <property type="entry name" value="RUTC FAMILY PROTEIN YOAB"/>
    <property type="match status" value="1"/>
</dbReference>
<dbReference type="RefSeq" id="WP_058313829.1">
    <property type="nucleotide sequence ID" value="NZ_CYTO01000003.1"/>
</dbReference>
<dbReference type="Proteomes" id="UP000051184">
    <property type="component" value="Unassembled WGS sequence"/>
</dbReference>
<keyword evidence="2" id="KW-1185">Reference proteome</keyword>
<evidence type="ECO:0000313" key="1">
    <source>
        <dbReference type="EMBL" id="CUK24810.1"/>
    </source>
</evidence>
<dbReference type="InterPro" id="IPR006175">
    <property type="entry name" value="YjgF/YER057c/UK114"/>
</dbReference>
<proteinExistence type="predicted"/>
<protein>
    <submittedName>
        <fullName evidence="1">RutC family protein</fullName>
    </submittedName>
</protein>
<organism evidence="1 2">
    <name type="scientific">Cognatishimia activa</name>
    <dbReference type="NCBI Taxonomy" id="1715691"/>
    <lineage>
        <taxon>Bacteria</taxon>
        <taxon>Pseudomonadati</taxon>
        <taxon>Pseudomonadota</taxon>
        <taxon>Alphaproteobacteria</taxon>
        <taxon>Rhodobacterales</taxon>
        <taxon>Paracoccaceae</taxon>
        <taxon>Cognatishimia</taxon>
    </lineage>
</organism>
<dbReference type="InterPro" id="IPR035959">
    <property type="entry name" value="RutC-like_sf"/>
</dbReference>
<dbReference type="InterPro" id="IPR035709">
    <property type="entry name" value="YoaB-like"/>
</dbReference>
<dbReference type="Pfam" id="PF01042">
    <property type="entry name" value="Ribonuc_L-PSP"/>
    <property type="match status" value="1"/>
</dbReference>
<gene>
    <name evidence="1" type="ORF">TA5114_00596</name>
</gene>
<reference evidence="2" key="1">
    <citation type="submission" date="2015-09" db="EMBL/GenBank/DDBJ databases">
        <authorList>
            <person name="Rodrigo-Torres Lidia"/>
            <person name="Arahal R.David."/>
        </authorList>
    </citation>
    <scope>NUCLEOTIDE SEQUENCE [LARGE SCALE GENOMIC DNA]</scope>
    <source>
        <strain evidence="2">CECT 5114</strain>
    </source>
</reference>
<dbReference type="SUPFAM" id="SSF55298">
    <property type="entry name" value="YjgF-like"/>
    <property type="match status" value="1"/>
</dbReference>